<proteinExistence type="predicted"/>
<organism evidence="2 3">
    <name type="scientific">Aphanizomenon flos-aquae FACHB-1249</name>
    <dbReference type="NCBI Taxonomy" id="2692889"/>
    <lineage>
        <taxon>Bacteria</taxon>
        <taxon>Bacillati</taxon>
        <taxon>Cyanobacteriota</taxon>
        <taxon>Cyanophyceae</taxon>
        <taxon>Nostocales</taxon>
        <taxon>Aphanizomenonaceae</taxon>
        <taxon>Aphanizomenon</taxon>
    </lineage>
</organism>
<feature type="signal peptide" evidence="1">
    <location>
        <begin position="1"/>
        <end position="31"/>
    </location>
</feature>
<dbReference type="GeneID" id="78219663"/>
<sequence>MIKKLVQRSVIAFTITPISLIALSITSKSNAQELPPDQVIQSMYAGVANIHGYQAVPKVYRPIPPGFNTSCGPMVKLNAFYCRRDHSIYISIPMVRWAYQYGDAALAYVIGHEYAHAMQNVYKFNSNNGPISELQADCLAGFYMAAVQNLVFDNRDIAEVRSFAYALGDFSNVWTEHHGTPKQRVAAVTFGMRANSPIRCRI</sequence>
<comment type="caution">
    <text evidence="2">The sequence shown here is derived from an EMBL/GenBank/DDBJ whole genome shotgun (WGS) entry which is preliminary data.</text>
</comment>
<dbReference type="EMBL" id="JACJTM010000009">
    <property type="protein sequence ID" value="MBD2684830.1"/>
    <property type="molecule type" value="Genomic_DNA"/>
</dbReference>
<protein>
    <submittedName>
        <fullName evidence="2">Neutral zinc metallopeptidase</fullName>
    </submittedName>
</protein>
<name>A0ABR8IQ31_APHFL</name>
<evidence type="ECO:0000313" key="3">
    <source>
        <dbReference type="Proteomes" id="UP000660270"/>
    </source>
</evidence>
<keyword evidence="3" id="KW-1185">Reference proteome</keyword>
<keyword evidence="1" id="KW-0732">Signal</keyword>
<feature type="chain" id="PRO_5047288280" evidence="1">
    <location>
        <begin position="32"/>
        <end position="202"/>
    </location>
</feature>
<dbReference type="RefSeq" id="WP_190387687.1">
    <property type="nucleotide sequence ID" value="NZ_JACJTM010000009.1"/>
</dbReference>
<gene>
    <name evidence="2" type="ORF">H6G43_06160</name>
</gene>
<dbReference type="Proteomes" id="UP000660270">
    <property type="component" value="Unassembled WGS sequence"/>
</dbReference>
<dbReference type="SUPFAM" id="SSF55486">
    <property type="entry name" value="Metalloproteases ('zincins'), catalytic domain"/>
    <property type="match status" value="1"/>
</dbReference>
<evidence type="ECO:0000313" key="2">
    <source>
        <dbReference type="EMBL" id="MBD2684830.1"/>
    </source>
</evidence>
<evidence type="ECO:0000256" key="1">
    <source>
        <dbReference type="SAM" id="SignalP"/>
    </source>
</evidence>
<accession>A0ABR8IQ31</accession>
<reference evidence="2 3" key="1">
    <citation type="journal article" date="2020" name="ISME J.">
        <title>Comparative genomics reveals insights into cyanobacterial evolution and habitat adaptation.</title>
        <authorList>
            <person name="Chen M.Y."/>
            <person name="Teng W.K."/>
            <person name="Zhao L."/>
            <person name="Hu C.X."/>
            <person name="Zhou Y.K."/>
            <person name="Han B.P."/>
            <person name="Song L.R."/>
            <person name="Shu W.S."/>
        </authorList>
    </citation>
    <scope>NUCLEOTIDE SEQUENCE [LARGE SCALE GENOMIC DNA]</scope>
    <source>
        <strain evidence="2 3">FACHB-1249</strain>
    </source>
</reference>